<gene>
    <name evidence="2" type="ORF">Air01nite_68840</name>
</gene>
<organism evidence="2 3">
    <name type="scientific">Asanoa iriomotensis</name>
    <dbReference type="NCBI Taxonomy" id="234613"/>
    <lineage>
        <taxon>Bacteria</taxon>
        <taxon>Bacillati</taxon>
        <taxon>Actinomycetota</taxon>
        <taxon>Actinomycetes</taxon>
        <taxon>Micromonosporales</taxon>
        <taxon>Micromonosporaceae</taxon>
        <taxon>Asanoa</taxon>
    </lineage>
</organism>
<accession>A0ABQ4CDE8</accession>
<feature type="region of interest" description="Disordered" evidence="1">
    <location>
        <begin position="29"/>
        <end position="75"/>
    </location>
</feature>
<dbReference type="Proteomes" id="UP000624325">
    <property type="component" value="Unassembled WGS sequence"/>
</dbReference>
<evidence type="ECO:0000256" key="1">
    <source>
        <dbReference type="SAM" id="MobiDB-lite"/>
    </source>
</evidence>
<proteinExistence type="predicted"/>
<protein>
    <submittedName>
        <fullName evidence="2">Uncharacterized protein</fullName>
    </submittedName>
</protein>
<dbReference type="EMBL" id="BONC01000077">
    <property type="protein sequence ID" value="GIF60789.1"/>
    <property type="molecule type" value="Genomic_DNA"/>
</dbReference>
<reference evidence="2 3" key="1">
    <citation type="submission" date="2021-01" db="EMBL/GenBank/DDBJ databases">
        <title>Whole genome shotgun sequence of Asanoa iriomotensis NBRC 100142.</title>
        <authorList>
            <person name="Komaki H."/>
            <person name="Tamura T."/>
        </authorList>
    </citation>
    <scope>NUCLEOTIDE SEQUENCE [LARGE SCALE GENOMIC DNA]</scope>
    <source>
        <strain evidence="2 3">NBRC 100142</strain>
    </source>
</reference>
<evidence type="ECO:0000313" key="3">
    <source>
        <dbReference type="Proteomes" id="UP000624325"/>
    </source>
</evidence>
<feature type="compositionally biased region" description="Basic and acidic residues" evidence="1">
    <location>
        <begin position="31"/>
        <end position="46"/>
    </location>
</feature>
<keyword evidence="3" id="KW-1185">Reference proteome</keyword>
<sequence>MTSVQGMRTTMLTVCIGARARPSEFVLGDSALRDSEDAADRARGERSGPTGSSVEGLEEFGRGAGGRARAGRQSP</sequence>
<comment type="caution">
    <text evidence="2">The sequence shown here is derived from an EMBL/GenBank/DDBJ whole genome shotgun (WGS) entry which is preliminary data.</text>
</comment>
<name>A0ABQ4CDE8_9ACTN</name>
<evidence type="ECO:0000313" key="2">
    <source>
        <dbReference type="EMBL" id="GIF60789.1"/>
    </source>
</evidence>